<dbReference type="RefSeq" id="WP_067881541.1">
    <property type="nucleotide sequence ID" value="NZ_JAAXOP010000006.1"/>
</dbReference>
<feature type="domain" description="DJ-1/PfpI" evidence="1">
    <location>
        <begin position="116"/>
        <end position="196"/>
    </location>
</feature>
<reference evidence="2 3" key="1">
    <citation type="submission" date="2020-04" db="EMBL/GenBank/DDBJ databases">
        <title>MicrobeNet Type strains.</title>
        <authorList>
            <person name="Nicholson A.C."/>
        </authorList>
    </citation>
    <scope>NUCLEOTIDE SEQUENCE [LARGE SCALE GENOMIC DNA]</scope>
    <source>
        <strain evidence="2 3">JCM 12354</strain>
    </source>
</reference>
<dbReference type="EMBL" id="JAAXOP010000006">
    <property type="protein sequence ID" value="NKY51049.1"/>
    <property type="molecule type" value="Genomic_DNA"/>
</dbReference>
<dbReference type="PANTHER" id="PTHR43130">
    <property type="entry name" value="ARAC-FAMILY TRANSCRIPTIONAL REGULATOR"/>
    <property type="match status" value="1"/>
</dbReference>
<sequence length="230" mass="23600">MHAQIVLFDGFDPLDVIAPYEVLHAGGAASQGAISVELVSAEGAREVVGGTGGLRLHAAAALDPGRAGLVIVPGASGRVGDPEDVPDQVVGAAGEWRPDESVPVLLGRTLRTDLPELLRAAMANPQITMATVCGGSLVLAMAGLLEDRCATTHHLGLDLLDATGVHAVAARVVDDGDLVSGAGVTSGLDLGMYLLERELGPRIAHAVEKLFAHERRGTVWRPAGAVPVTV</sequence>
<protein>
    <submittedName>
        <fullName evidence="2">DJ-1/PfpI family protein</fullName>
    </submittedName>
</protein>
<evidence type="ECO:0000313" key="3">
    <source>
        <dbReference type="Proteomes" id="UP000565711"/>
    </source>
</evidence>
<gene>
    <name evidence="2" type="ORF">HGA08_12580</name>
</gene>
<dbReference type="GO" id="GO:0006355">
    <property type="term" value="P:regulation of DNA-templated transcription"/>
    <property type="evidence" value="ECO:0007669"/>
    <property type="project" value="TreeGrafter"/>
</dbReference>
<dbReference type="InterPro" id="IPR052158">
    <property type="entry name" value="INH-QAR"/>
</dbReference>
<keyword evidence="3" id="KW-1185">Reference proteome</keyword>
<dbReference type="Proteomes" id="UP000565711">
    <property type="component" value="Unassembled WGS sequence"/>
</dbReference>
<organism evidence="2 3">
    <name type="scientific">Nocardia vermiculata</name>
    <dbReference type="NCBI Taxonomy" id="257274"/>
    <lineage>
        <taxon>Bacteria</taxon>
        <taxon>Bacillati</taxon>
        <taxon>Actinomycetota</taxon>
        <taxon>Actinomycetes</taxon>
        <taxon>Mycobacteriales</taxon>
        <taxon>Nocardiaceae</taxon>
        <taxon>Nocardia</taxon>
    </lineage>
</organism>
<dbReference type="SUPFAM" id="SSF52317">
    <property type="entry name" value="Class I glutamine amidotransferase-like"/>
    <property type="match status" value="1"/>
</dbReference>
<comment type="caution">
    <text evidence="2">The sequence shown here is derived from an EMBL/GenBank/DDBJ whole genome shotgun (WGS) entry which is preliminary data.</text>
</comment>
<evidence type="ECO:0000313" key="2">
    <source>
        <dbReference type="EMBL" id="NKY51049.1"/>
    </source>
</evidence>
<dbReference type="Pfam" id="PF01965">
    <property type="entry name" value="DJ-1_PfpI"/>
    <property type="match status" value="1"/>
</dbReference>
<dbReference type="AlphaFoldDB" id="A0A846Y343"/>
<dbReference type="InterPro" id="IPR029062">
    <property type="entry name" value="Class_I_gatase-like"/>
</dbReference>
<dbReference type="Gene3D" id="3.40.50.880">
    <property type="match status" value="1"/>
</dbReference>
<proteinExistence type="predicted"/>
<dbReference type="InterPro" id="IPR002818">
    <property type="entry name" value="DJ-1/PfpI"/>
</dbReference>
<evidence type="ECO:0000259" key="1">
    <source>
        <dbReference type="Pfam" id="PF01965"/>
    </source>
</evidence>
<dbReference type="PANTHER" id="PTHR43130:SF2">
    <property type="entry name" value="DJ-1_PFPI DOMAIN-CONTAINING PROTEIN"/>
    <property type="match status" value="1"/>
</dbReference>
<accession>A0A846Y343</accession>
<name>A0A846Y343_9NOCA</name>